<dbReference type="EMBL" id="MH972260">
    <property type="protein sequence ID" value="AYP28460.1"/>
    <property type="molecule type" value="Genomic_DNA"/>
</dbReference>
<reference evidence="1 2" key="1">
    <citation type="submission" date="2018-09" db="EMBL/GenBank/DDBJ databases">
        <title>Genome sequences of Staphylococcus podophages JBug18, Pike, Pontiff, and Pabna.</title>
        <authorList>
            <person name="Bari S.M.N."/>
            <person name="Hernandez A.C."/>
            <person name="Hatoum-Aslan A."/>
        </authorList>
    </citation>
    <scope>NUCLEOTIDE SEQUENCE [LARGE SCALE GENOMIC DNA]</scope>
</reference>
<accession>A0A3G2YSG2</accession>
<organism evidence="1 2">
    <name type="scientific">Staphylococcus phage Pabna</name>
    <dbReference type="NCBI Taxonomy" id="2483713"/>
    <lineage>
        <taxon>Viruses</taxon>
        <taxon>Duplodnaviria</taxon>
        <taxon>Heunggongvirae</taxon>
        <taxon>Uroviricota</taxon>
        <taxon>Caudoviricetes</taxon>
        <taxon>Rountreeviridae</taxon>
        <taxon>Rakietenvirinae</taxon>
        <taxon>Rosenblumvirus</taxon>
        <taxon>Rosenblumvirus pabna</taxon>
    </lineage>
</organism>
<gene>
    <name evidence="1" type="ORF">Pabna_01</name>
</gene>
<keyword evidence="2" id="KW-1185">Reference proteome</keyword>
<evidence type="ECO:0000313" key="1">
    <source>
        <dbReference type="EMBL" id="AYP28460.1"/>
    </source>
</evidence>
<proteinExistence type="predicted"/>
<evidence type="ECO:0000313" key="2">
    <source>
        <dbReference type="Proteomes" id="UP000270960"/>
    </source>
</evidence>
<name>A0A3G2YSG2_9CAUD</name>
<sequence length="60" mass="6947">MENVRPLQAYFLKNGNVAIIIGDSSTFDLKLFVIEKSSFEHLDHNSPEKIVDELRRELND</sequence>
<protein>
    <submittedName>
        <fullName evidence="1">Uncharacterized protein</fullName>
    </submittedName>
</protein>
<dbReference type="Proteomes" id="UP000270960">
    <property type="component" value="Segment"/>
</dbReference>